<reference evidence="1" key="1">
    <citation type="submission" date="2021-06" db="EMBL/GenBank/DDBJ databases">
        <authorList>
            <person name="Kallberg Y."/>
            <person name="Tangrot J."/>
            <person name="Rosling A."/>
        </authorList>
    </citation>
    <scope>NUCLEOTIDE SEQUENCE</scope>
    <source>
        <strain evidence="1">MA461A</strain>
    </source>
</reference>
<protein>
    <submittedName>
        <fullName evidence="1">24284_t:CDS:1</fullName>
    </submittedName>
</protein>
<gene>
    <name evidence="1" type="ORF">RPERSI_LOCUS35095</name>
</gene>
<accession>A0ACA9SVQ2</accession>
<keyword evidence="2" id="KW-1185">Reference proteome</keyword>
<dbReference type="EMBL" id="CAJVQC010160391">
    <property type="protein sequence ID" value="CAG8848378.1"/>
    <property type="molecule type" value="Genomic_DNA"/>
</dbReference>
<dbReference type="Proteomes" id="UP000789920">
    <property type="component" value="Unassembled WGS sequence"/>
</dbReference>
<feature type="non-terminal residue" evidence="1">
    <location>
        <position position="1"/>
    </location>
</feature>
<evidence type="ECO:0000313" key="2">
    <source>
        <dbReference type="Proteomes" id="UP000789920"/>
    </source>
</evidence>
<evidence type="ECO:0000313" key="1">
    <source>
        <dbReference type="EMBL" id="CAG8848378.1"/>
    </source>
</evidence>
<organism evidence="1 2">
    <name type="scientific">Racocetra persica</name>
    <dbReference type="NCBI Taxonomy" id="160502"/>
    <lineage>
        <taxon>Eukaryota</taxon>
        <taxon>Fungi</taxon>
        <taxon>Fungi incertae sedis</taxon>
        <taxon>Mucoromycota</taxon>
        <taxon>Glomeromycotina</taxon>
        <taxon>Glomeromycetes</taxon>
        <taxon>Diversisporales</taxon>
        <taxon>Gigasporaceae</taxon>
        <taxon>Racocetra</taxon>
    </lineage>
</organism>
<feature type="non-terminal residue" evidence="1">
    <location>
        <position position="105"/>
    </location>
</feature>
<proteinExistence type="predicted"/>
<name>A0ACA9SVQ2_9GLOM</name>
<comment type="caution">
    <text evidence="1">The sequence shown here is derived from an EMBL/GenBank/DDBJ whole genome shotgun (WGS) entry which is preliminary data.</text>
</comment>
<sequence>AHLRDQDTSNLLDICANNNKTRELVEDLLSIVIVFVAQHNGLCCAANHKRRKETTQANQKFQEDSNKTSSKQGNGHKQLGEHTIDALSWSKKKVLNEKRRIYRLN</sequence>